<keyword evidence="1" id="KW-0472">Membrane</keyword>
<accession>A0A318NKV3</accession>
<dbReference type="Proteomes" id="UP000248333">
    <property type="component" value="Unassembled WGS sequence"/>
</dbReference>
<proteinExistence type="predicted"/>
<evidence type="ECO:0000313" key="2">
    <source>
        <dbReference type="EMBL" id="PYC68752.1"/>
    </source>
</evidence>
<keyword evidence="1" id="KW-0812">Transmembrane</keyword>
<name>A0A318NKV3_9ACTN</name>
<keyword evidence="3" id="KW-1185">Reference proteome</keyword>
<keyword evidence="1" id="KW-1133">Transmembrane helix</keyword>
<gene>
    <name evidence="2" type="ORF">C7C45_17320</name>
</gene>
<dbReference type="EMBL" id="PYBV01000021">
    <property type="protein sequence ID" value="PYC68752.1"/>
    <property type="molecule type" value="Genomic_DNA"/>
</dbReference>
<protein>
    <submittedName>
        <fullName evidence="2">Uncharacterized protein</fullName>
    </submittedName>
</protein>
<evidence type="ECO:0000256" key="1">
    <source>
        <dbReference type="SAM" id="Phobius"/>
    </source>
</evidence>
<organism evidence="2 3">
    <name type="scientific">Micromonospora arborensis</name>
    <dbReference type="NCBI Taxonomy" id="2116518"/>
    <lineage>
        <taxon>Bacteria</taxon>
        <taxon>Bacillati</taxon>
        <taxon>Actinomycetota</taxon>
        <taxon>Actinomycetes</taxon>
        <taxon>Micromonosporales</taxon>
        <taxon>Micromonosporaceae</taxon>
        <taxon>Micromonospora</taxon>
    </lineage>
</organism>
<feature type="transmembrane region" description="Helical" evidence="1">
    <location>
        <begin position="61"/>
        <end position="81"/>
    </location>
</feature>
<comment type="caution">
    <text evidence="2">The sequence shown here is derived from an EMBL/GenBank/DDBJ whole genome shotgun (WGS) entry which is preliminary data.</text>
</comment>
<reference evidence="2 3" key="1">
    <citation type="submission" date="2018-03" db="EMBL/GenBank/DDBJ databases">
        <title>Bioinformatic expansion and discovery of thiopeptide antibiotics.</title>
        <authorList>
            <person name="Schwalen C.J."/>
            <person name="Hudson G.A."/>
            <person name="Mitchell D.A."/>
        </authorList>
    </citation>
    <scope>NUCLEOTIDE SEQUENCE [LARGE SCALE GENOMIC DNA]</scope>
    <source>
        <strain evidence="2 3">NRRL 8041</strain>
    </source>
</reference>
<evidence type="ECO:0000313" key="3">
    <source>
        <dbReference type="Proteomes" id="UP000248333"/>
    </source>
</evidence>
<feature type="transmembrane region" description="Helical" evidence="1">
    <location>
        <begin position="32"/>
        <end position="49"/>
    </location>
</feature>
<sequence length="97" mass="10393">MVRWPSLLWIPAELFLVLFAHGSRVEYLPIEALTATVWAALLGLGAILASRLARSGHITPVALVLTVASAVFIAPMARALFGRRQASPELGPGRAYS</sequence>
<dbReference type="AlphaFoldDB" id="A0A318NKV3"/>